<dbReference type="InterPro" id="IPR012340">
    <property type="entry name" value="NA-bd_OB-fold"/>
</dbReference>
<evidence type="ECO:0000259" key="1">
    <source>
        <dbReference type="Pfam" id="PF01336"/>
    </source>
</evidence>
<evidence type="ECO:0000313" key="2">
    <source>
        <dbReference type="EMBL" id="OAN14378.1"/>
    </source>
</evidence>
<evidence type="ECO:0000313" key="3">
    <source>
        <dbReference type="Proteomes" id="UP000078447"/>
    </source>
</evidence>
<dbReference type="InterPro" id="IPR004365">
    <property type="entry name" value="NA-bd_OB_tRNA"/>
</dbReference>
<dbReference type="RefSeq" id="WP_028105627.1">
    <property type="nucleotide sequence ID" value="NZ_LVVL01000001.1"/>
</dbReference>
<reference evidence="2 3" key="1">
    <citation type="submission" date="2016-03" db="EMBL/GenBank/DDBJ databases">
        <authorList>
            <person name="Cho S.-Y."/>
            <person name="Lim S."/>
            <person name="Kim H."/>
            <person name="Soh E.H."/>
            <person name="Moon J.S."/>
        </authorList>
    </citation>
    <scope>NUCLEOTIDE SEQUENCE [LARGE SCALE GENOMIC DNA]</scope>
    <source>
        <strain evidence="2 3">KCTC 3810</strain>
    </source>
</reference>
<name>A0ABX2V837_9BACL</name>
<dbReference type="Proteomes" id="UP000078447">
    <property type="component" value="Unassembled WGS sequence"/>
</dbReference>
<dbReference type="Pfam" id="PF01336">
    <property type="entry name" value="tRNA_anti-codon"/>
    <property type="match status" value="1"/>
</dbReference>
<gene>
    <name evidence="2" type="ORF">A3783_00190</name>
</gene>
<proteinExistence type="predicted"/>
<keyword evidence="3" id="KW-1185">Reference proteome</keyword>
<protein>
    <recommendedName>
        <fullName evidence="1">OB domain-containing protein</fullName>
    </recommendedName>
</protein>
<dbReference type="Gene3D" id="2.40.50.140">
    <property type="entry name" value="Nucleic acid-binding proteins"/>
    <property type="match status" value="1"/>
</dbReference>
<accession>A0ABX2V837</accession>
<dbReference type="EMBL" id="LVVL01000001">
    <property type="protein sequence ID" value="OAN14378.1"/>
    <property type="molecule type" value="Genomic_DNA"/>
</dbReference>
<organism evidence="2 3">
    <name type="scientific">Exiguobacterium undae</name>
    <dbReference type="NCBI Taxonomy" id="169177"/>
    <lineage>
        <taxon>Bacteria</taxon>
        <taxon>Bacillati</taxon>
        <taxon>Bacillota</taxon>
        <taxon>Bacilli</taxon>
        <taxon>Bacillales</taxon>
        <taxon>Bacillales Family XII. Incertae Sedis</taxon>
        <taxon>Exiguobacterium</taxon>
    </lineage>
</organism>
<comment type="caution">
    <text evidence="2">The sequence shown here is derived from an EMBL/GenBank/DDBJ whole genome shotgun (WGS) entry which is preliminary data.</text>
</comment>
<sequence>MKQSKGMFIGLTVCILVLLVGGAIYKLNLFGNETAKETSEVQSAESDKATKDSDIMSISSITEEMKGQQKKIIGTVTERSTSKGHVFLKVNDDSGTISVPIFKDKGIDSSMFMSGKTVAVTGNVDVYQGKIEVVPQTEQDLIMMESNQTEQITSDDVGQTKTVSAKIISKYVHPKGHIFLTVESTNGQTLKVPLFVSLKPDSSEYPVHATATIKGKVTEYKGELELVPAALQDVTLTNKTAETIKTRTLSSIQKSDRGSQVIVEGMVEQVTEKNDHLFFQLTQDNKQIKSVLFKADSQEIKGRKERIENAMVAQFPIRVMATVDIYQDELELIIDKVLVD</sequence>
<feature type="domain" description="OB" evidence="1">
    <location>
        <begin position="71"/>
        <end position="137"/>
    </location>
</feature>